<evidence type="ECO:0000313" key="3">
    <source>
        <dbReference type="Proteomes" id="UP000478008"/>
    </source>
</evidence>
<feature type="coiled-coil region" evidence="1">
    <location>
        <begin position="93"/>
        <end position="123"/>
    </location>
</feature>
<proteinExistence type="predicted"/>
<dbReference type="EMBL" id="CABFWN010000002">
    <property type="protein sequence ID" value="VUG17314.1"/>
    <property type="molecule type" value="Genomic_DNA"/>
</dbReference>
<protein>
    <submittedName>
        <fullName evidence="2">DEBR0S2_03928g1_1</fullName>
    </submittedName>
</protein>
<dbReference type="AlphaFoldDB" id="A0A7D9CWG9"/>
<keyword evidence="3" id="KW-1185">Reference proteome</keyword>
<organism evidence="2 3">
    <name type="scientific">Dekkera bruxellensis</name>
    <name type="common">Brettanomyces custersii</name>
    <dbReference type="NCBI Taxonomy" id="5007"/>
    <lineage>
        <taxon>Eukaryota</taxon>
        <taxon>Fungi</taxon>
        <taxon>Dikarya</taxon>
        <taxon>Ascomycota</taxon>
        <taxon>Saccharomycotina</taxon>
        <taxon>Pichiomycetes</taxon>
        <taxon>Pichiales</taxon>
        <taxon>Pichiaceae</taxon>
        <taxon>Brettanomyces</taxon>
    </lineage>
</organism>
<dbReference type="Proteomes" id="UP000478008">
    <property type="component" value="Unassembled WGS sequence"/>
</dbReference>
<gene>
    <name evidence="2" type="ORF">DEBR0S2_03928G</name>
</gene>
<accession>A0A7D9CWG9</accession>
<reference evidence="2 3" key="1">
    <citation type="submission" date="2019-07" db="EMBL/GenBank/DDBJ databases">
        <authorList>
            <person name="Friedrich A."/>
            <person name="Schacherer J."/>
        </authorList>
    </citation>
    <scope>NUCLEOTIDE SEQUENCE [LARGE SCALE GENOMIC DNA]</scope>
</reference>
<evidence type="ECO:0000313" key="2">
    <source>
        <dbReference type="EMBL" id="VUG17314.1"/>
    </source>
</evidence>
<sequence length="266" mass="30811">MIKTTPYRNVLVRKLGYSTRLEIFKYAMTRNTMHGKTAIAGFRSWASSSQCVAFSTVTTCRQKKEGNTANEAFDGPVTPPPTNIKFPEIISMKKLTKEQLKKVQDAKRQQEELAKKYTAKQKEEIELTGSKYYQPKNPLGSSKNRELIEQRIASIQKRLEKQGRLHAAELQRLKKKQLEAEKPQLSDFKRPISACFLLAVSIFMGLEYAWYSLEGEENVIHKEEQTRIYEEKIQGLLNVQKRVVEDNKSGNERKGFWNKLVAYWKI</sequence>
<evidence type="ECO:0000256" key="1">
    <source>
        <dbReference type="SAM" id="Coils"/>
    </source>
</evidence>
<keyword evidence="1" id="KW-0175">Coiled coil</keyword>
<name>A0A7D9CWG9_DEKBR</name>